<dbReference type="PANTHER" id="PTHR10782:SF4">
    <property type="entry name" value="TONALLI, ISOFORM E"/>
    <property type="match status" value="1"/>
</dbReference>
<evidence type="ECO:0000313" key="3">
    <source>
        <dbReference type="EMBL" id="KAK7943030.1"/>
    </source>
</evidence>
<feature type="compositionally biased region" description="Polar residues" evidence="1">
    <location>
        <begin position="797"/>
        <end position="817"/>
    </location>
</feature>
<comment type="caution">
    <text evidence="3">The sequence shown here is derived from an EMBL/GenBank/DDBJ whole genome shotgun (WGS) entry which is preliminary data.</text>
</comment>
<feature type="compositionally biased region" description="Polar residues" evidence="1">
    <location>
        <begin position="1"/>
        <end position="22"/>
    </location>
</feature>
<feature type="compositionally biased region" description="Polar residues" evidence="1">
    <location>
        <begin position="641"/>
        <end position="656"/>
    </location>
</feature>
<dbReference type="EMBL" id="JAQQWE010000008">
    <property type="protein sequence ID" value="KAK7943030.1"/>
    <property type="molecule type" value="Genomic_DNA"/>
</dbReference>
<feature type="region of interest" description="Disordered" evidence="1">
    <location>
        <begin position="682"/>
        <end position="711"/>
    </location>
</feature>
<name>A0ABR1PZ51_9PEZI</name>
<feature type="compositionally biased region" description="Polar residues" evidence="1">
    <location>
        <begin position="101"/>
        <end position="110"/>
    </location>
</feature>
<dbReference type="Proteomes" id="UP001391051">
    <property type="component" value="Unassembled WGS sequence"/>
</dbReference>
<dbReference type="InterPro" id="IPR007110">
    <property type="entry name" value="Ig-like_dom"/>
</dbReference>
<feature type="compositionally biased region" description="Polar residues" evidence="1">
    <location>
        <begin position="169"/>
        <end position="178"/>
    </location>
</feature>
<dbReference type="GeneID" id="92081427"/>
<dbReference type="Gene3D" id="3.30.40.10">
    <property type="entry name" value="Zinc/RING finger domain, C3HC4 (zinc finger)"/>
    <property type="match status" value="1"/>
</dbReference>
<reference evidence="3 4" key="1">
    <citation type="submission" date="2023-01" db="EMBL/GenBank/DDBJ databases">
        <title>Analysis of 21 Apiospora genomes using comparative genomics revels a genus with tremendous synthesis potential of carbohydrate active enzymes and secondary metabolites.</title>
        <authorList>
            <person name="Sorensen T."/>
        </authorList>
    </citation>
    <scope>NUCLEOTIDE SEQUENCE [LARGE SCALE GENOMIC DNA]</scope>
    <source>
        <strain evidence="3 4">CBS 24483</strain>
    </source>
</reference>
<feature type="compositionally biased region" description="Polar residues" evidence="1">
    <location>
        <begin position="603"/>
        <end position="613"/>
    </location>
</feature>
<dbReference type="RefSeq" id="XP_066695061.1">
    <property type="nucleotide sequence ID" value="XM_066848365.1"/>
</dbReference>
<sequence>MNAASGSAPNHHQQIAASNSTVERFLGGRKPSWMHNAVASKPTPRPSHYQAPKPFTQPPHAANPVSKQAPPTVRDKQTVSSTSYKLSPLTQILPSLPPSAPTRSSASIPTAPTVLPSPAPSDELSPAVSATTYEALSPSNSTTANPLPTTTEARFEVVPAGAGVVNAIQPPSGNTPPNGSIPPPSGEVRPMSASTTSPALPSALAGSSLQTPPTPSITTFNRATAPSEPGRDQEQPAKRRRMASGLTLLQALKALPVLDAQIRQSGGVEALEPGVERPRYQLLRDACEDGDIFFVVLHQIFCLWSSSPRETHKLYIQGIHDPALIDSAFGQMSTILKSNSLIRSEQLNWLVQFPGPLDVLRNAFPEYSRVVRAVLDFLVRLTQFWMVVNNEHRKLGYPLLVDEMLSTFQLYSTVLQIIVFRASRRTCGVTDGPVGTQMDMLFKEDQIQHRQPNGSFMVRTDRDFHKEPINQIIIEKYQALAARMQMSNNAAYMPYNNSPDLRQQAFQQQQRLNNSSPLQLGPQTTHGSFSRPPTVPSPTSAGPSPVLATAHLGSPGTPGGAASPTEQQSQPSFTPIPSHYQLPSQMESLQSVPGNGQYLPANHSPNIAQGHFNQPQQLPGFQQQPTPMPMYQQQNLGMRRSSYSHGQTSNGRSPHLQNVACLPSQAQNSHFSAMNGQVIASQNRQNRPNQSGGQTSPNLQNIMQAPVPSPQMRNMTMPMPMEPTTRNMPRNIAPAVASNPSGNEGQLPQYVQQHMQHHFSLQQQQMHVHRQMQTQALQQHLRQQQQQGGPQPVAVNAVSQQGPVRSPSVRGNSQLQGDPSRVNPRNHTTRDVRIPPIHLQDYPHDPYDRKSVSNALHQADIRSPKRMLSGPFKFTNNERYYQYIKSLALDPSAIPPHNHLYSFLFNVSNEEYARISRDTVRPGDIPSTLPVNVFSNGSIRLRLRCVMQKNDTVSLPEAQWVKEESAWPDQIFMQLNNRTLTIRRKQHYAQDQPIEIGCYVSPGLNELKISVPPNIPQQRVWPSNKKPFIAVEVVETLSHSSILALHNLSVDSTTPAEQTMGIIRKRLGGPSGGTEDDDIAIIASDLTIRVADPFSLCIFNTPVRGANCDHLECFDLETWLNTRPSKKSCVCGSREANCRICPREPTFTDKWKCPICGEDARPQSLRVDGFLSGVRAALAAQGRLGTKDIAVSADGTWKPVVESEDEDGDDDSDVDTTPAVAPSARSRSVSKPMLQRAPVEVITLDDD</sequence>
<feature type="compositionally biased region" description="Low complexity" evidence="1">
    <location>
        <begin position="614"/>
        <end position="629"/>
    </location>
</feature>
<gene>
    <name evidence="3" type="ORF">PG986_012143</name>
</gene>
<feature type="compositionally biased region" description="Polar residues" evidence="1">
    <location>
        <begin position="78"/>
        <end position="93"/>
    </location>
</feature>
<organism evidence="3 4">
    <name type="scientific">Apiospora aurea</name>
    <dbReference type="NCBI Taxonomy" id="335848"/>
    <lineage>
        <taxon>Eukaryota</taxon>
        <taxon>Fungi</taxon>
        <taxon>Dikarya</taxon>
        <taxon>Ascomycota</taxon>
        <taxon>Pezizomycotina</taxon>
        <taxon>Sordariomycetes</taxon>
        <taxon>Xylariomycetidae</taxon>
        <taxon>Amphisphaeriales</taxon>
        <taxon>Apiosporaceae</taxon>
        <taxon>Apiospora</taxon>
    </lineage>
</organism>
<dbReference type="InterPro" id="IPR013083">
    <property type="entry name" value="Znf_RING/FYVE/PHD"/>
</dbReference>
<feature type="compositionally biased region" description="Polar residues" evidence="1">
    <location>
        <begin position="682"/>
        <end position="703"/>
    </location>
</feature>
<dbReference type="PROSITE" id="PS50835">
    <property type="entry name" value="IG_LIKE"/>
    <property type="match status" value="1"/>
</dbReference>
<feature type="compositionally biased region" description="Low complexity" evidence="1">
    <location>
        <begin position="1218"/>
        <end position="1230"/>
    </location>
</feature>
<evidence type="ECO:0000259" key="2">
    <source>
        <dbReference type="PROSITE" id="PS50835"/>
    </source>
</evidence>
<evidence type="ECO:0000313" key="4">
    <source>
        <dbReference type="Proteomes" id="UP001391051"/>
    </source>
</evidence>
<feature type="domain" description="Ig-like" evidence="2">
    <location>
        <begin position="926"/>
        <end position="1010"/>
    </location>
</feature>
<feature type="region of interest" description="Disordered" evidence="1">
    <location>
        <begin position="637"/>
        <end position="656"/>
    </location>
</feature>
<feature type="region of interest" description="Disordered" evidence="1">
    <location>
        <begin position="760"/>
        <end position="843"/>
    </location>
</feature>
<feature type="region of interest" description="Disordered" evidence="1">
    <location>
        <begin position="1197"/>
        <end position="1247"/>
    </location>
</feature>
<protein>
    <recommendedName>
        <fullName evidence="2">Ig-like domain-containing protein</fullName>
    </recommendedName>
</protein>
<feature type="compositionally biased region" description="Polar residues" evidence="1">
    <location>
        <begin position="566"/>
        <end position="594"/>
    </location>
</feature>
<feature type="compositionally biased region" description="Acidic residues" evidence="1">
    <location>
        <begin position="1202"/>
        <end position="1214"/>
    </location>
</feature>
<keyword evidence="4" id="KW-1185">Reference proteome</keyword>
<evidence type="ECO:0000256" key="1">
    <source>
        <dbReference type="SAM" id="MobiDB-lite"/>
    </source>
</evidence>
<accession>A0ABR1PZ51</accession>
<feature type="compositionally biased region" description="Low complexity" evidence="1">
    <location>
        <begin position="192"/>
        <end position="209"/>
    </location>
</feature>
<feature type="compositionally biased region" description="Polar residues" evidence="1">
    <location>
        <begin position="128"/>
        <end position="152"/>
    </location>
</feature>
<feature type="compositionally biased region" description="Polar residues" evidence="1">
    <location>
        <begin position="511"/>
        <end position="528"/>
    </location>
</feature>
<feature type="region of interest" description="Disordered" evidence="1">
    <location>
        <begin position="165"/>
        <end position="240"/>
    </location>
</feature>
<feature type="region of interest" description="Disordered" evidence="1">
    <location>
        <begin position="504"/>
        <end position="629"/>
    </location>
</feature>
<proteinExistence type="predicted"/>
<feature type="region of interest" description="Disordered" evidence="1">
    <location>
        <begin position="1"/>
        <end position="153"/>
    </location>
</feature>
<feature type="compositionally biased region" description="Low complexity" evidence="1">
    <location>
        <begin position="762"/>
        <end position="795"/>
    </location>
</feature>
<dbReference type="PANTHER" id="PTHR10782">
    <property type="entry name" value="ZINC FINGER MIZ DOMAIN-CONTAINING PROTEIN"/>
    <property type="match status" value="1"/>
</dbReference>